<evidence type="ECO:0000256" key="2">
    <source>
        <dbReference type="ARBA" id="ARBA00022692"/>
    </source>
</evidence>
<reference evidence="7 8" key="1">
    <citation type="submission" date="2018-11" db="EMBL/GenBank/DDBJ databases">
        <title>Genome assembly of Steccherinum ochraceum LE-BIN_3174, the white-rot fungus of the Steccherinaceae family (The Residual Polyporoid clade, Polyporales, Basidiomycota).</title>
        <authorList>
            <person name="Fedorova T.V."/>
            <person name="Glazunova O.A."/>
            <person name="Landesman E.O."/>
            <person name="Moiseenko K.V."/>
            <person name="Psurtseva N.V."/>
            <person name="Savinova O.S."/>
            <person name="Shakhova N.V."/>
            <person name="Tyazhelova T.V."/>
            <person name="Vasina D.V."/>
        </authorList>
    </citation>
    <scope>NUCLEOTIDE SEQUENCE [LARGE SCALE GENOMIC DNA]</scope>
    <source>
        <strain evidence="7 8">LE-BIN_3174</strain>
    </source>
</reference>
<dbReference type="EMBL" id="RWJN01000048">
    <property type="protein sequence ID" value="TCD69123.1"/>
    <property type="molecule type" value="Genomic_DNA"/>
</dbReference>
<dbReference type="GO" id="GO:0005789">
    <property type="term" value="C:endoplasmic reticulum membrane"/>
    <property type="evidence" value="ECO:0007669"/>
    <property type="project" value="UniProtKB-SubCell"/>
</dbReference>
<gene>
    <name evidence="7" type="ORF">EIP91_008599</name>
</gene>
<evidence type="ECO:0000256" key="5">
    <source>
        <dbReference type="RuleBase" id="RU362022"/>
    </source>
</evidence>
<dbReference type="Proteomes" id="UP000292702">
    <property type="component" value="Unassembled WGS sequence"/>
</dbReference>
<dbReference type="InterPro" id="IPR052527">
    <property type="entry name" value="Metal_cation-efflux_comp"/>
</dbReference>
<accession>A0A4R0RPN8</accession>
<comment type="catalytic activity">
    <reaction evidence="5">
        <text>[protein]-C-terminal S-[(2E,6E)-farnesyl]-L-cysteine + S-adenosyl-L-methionine = [protein]-C-terminal S-[(2E,6E)-farnesyl]-L-cysteine methyl ester + S-adenosyl-L-homocysteine</text>
        <dbReference type="Rhea" id="RHEA:21672"/>
        <dbReference type="Rhea" id="RHEA-COMP:12125"/>
        <dbReference type="Rhea" id="RHEA-COMP:12126"/>
        <dbReference type="ChEBI" id="CHEBI:57856"/>
        <dbReference type="ChEBI" id="CHEBI:59789"/>
        <dbReference type="ChEBI" id="CHEBI:90510"/>
        <dbReference type="ChEBI" id="CHEBI:90511"/>
        <dbReference type="EC" id="2.1.1.100"/>
    </reaction>
</comment>
<name>A0A4R0RPN8_9APHY</name>
<evidence type="ECO:0000256" key="4">
    <source>
        <dbReference type="ARBA" id="ARBA00023136"/>
    </source>
</evidence>
<dbReference type="PANTHER" id="PTHR43847">
    <property type="entry name" value="BLL3993 PROTEIN"/>
    <property type="match status" value="1"/>
</dbReference>
<comment type="caution">
    <text evidence="5">Lacks conserved residue(s) required for the propagation of feature annotation.</text>
</comment>
<keyword evidence="5" id="KW-0949">S-adenosyl-L-methionine</keyword>
<organism evidence="7 8">
    <name type="scientific">Steccherinum ochraceum</name>
    <dbReference type="NCBI Taxonomy" id="92696"/>
    <lineage>
        <taxon>Eukaryota</taxon>
        <taxon>Fungi</taxon>
        <taxon>Dikarya</taxon>
        <taxon>Basidiomycota</taxon>
        <taxon>Agaricomycotina</taxon>
        <taxon>Agaricomycetes</taxon>
        <taxon>Polyporales</taxon>
        <taxon>Steccherinaceae</taxon>
        <taxon>Steccherinum</taxon>
    </lineage>
</organism>
<dbReference type="PANTHER" id="PTHR43847:SF1">
    <property type="entry name" value="BLL3993 PROTEIN"/>
    <property type="match status" value="1"/>
</dbReference>
<evidence type="ECO:0000313" key="8">
    <source>
        <dbReference type="Proteomes" id="UP000292702"/>
    </source>
</evidence>
<sequence>MATATLKLSFVLANVVAVYASYTPPNAPPDSKDISTYAMRTDTKDAVSSIVWIAIPTLRHDLPRRQLLSTTCPDLPVVQYLGDVVFPSNAKPLSPLNFYPSTPFVCGSLVMYVSTYLRLLCFRTLRRHFTLELSFQKDHKLITSGPYAVVRHPSYLAATCLVGAMAIVAFFSPGTWWWESGMWHTWQGQLFGGLWLALSAVIMWMLLMRVPKEDLMLRTEFKEKWVDWKRKTPYAVIPSVW</sequence>
<comment type="subcellular location">
    <subcellularLocation>
        <location evidence="5">Endoplasmic reticulum membrane</location>
        <topology evidence="5">Multi-pass membrane protein</topology>
    </subcellularLocation>
    <subcellularLocation>
        <location evidence="1">Membrane</location>
        <topology evidence="1">Multi-pass membrane protein</topology>
    </subcellularLocation>
</comment>
<evidence type="ECO:0000313" key="7">
    <source>
        <dbReference type="EMBL" id="TCD69123.1"/>
    </source>
</evidence>
<comment type="caution">
    <text evidence="7">The sequence shown here is derived from an EMBL/GenBank/DDBJ whole genome shotgun (WGS) entry which is preliminary data.</text>
</comment>
<protein>
    <recommendedName>
        <fullName evidence="5">Protein-S-isoprenylcysteine O-methyltransferase</fullName>
        <ecNumber evidence="5">2.1.1.100</ecNumber>
    </recommendedName>
</protein>
<evidence type="ECO:0000256" key="3">
    <source>
        <dbReference type="ARBA" id="ARBA00022989"/>
    </source>
</evidence>
<keyword evidence="2 5" id="KW-0812">Transmembrane</keyword>
<dbReference type="Gene3D" id="1.20.120.1630">
    <property type="match status" value="1"/>
</dbReference>
<dbReference type="GO" id="GO:0032259">
    <property type="term" value="P:methylation"/>
    <property type="evidence" value="ECO:0007669"/>
    <property type="project" value="UniProtKB-KW"/>
</dbReference>
<keyword evidence="5" id="KW-0256">Endoplasmic reticulum</keyword>
<keyword evidence="6" id="KW-0732">Signal</keyword>
<feature type="transmembrane region" description="Helical" evidence="5">
    <location>
        <begin position="98"/>
        <end position="117"/>
    </location>
</feature>
<comment type="similarity">
    <text evidence="5">Belongs to the class VI-like SAM-binding methyltransferase superfamily. Isoprenylcysteine carboxyl methyltransferase family.</text>
</comment>
<keyword evidence="4 5" id="KW-0472">Membrane</keyword>
<keyword evidence="8" id="KW-1185">Reference proteome</keyword>
<proteinExistence type="inferred from homology"/>
<keyword evidence="5" id="KW-0489">Methyltransferase</keyword>
<keyword evidence="5" id="KW-0808">Transferase</keyword>
<dbReference type="InterPro" id="IPR007269">
    <property type="entry name" value="ICMT_MeTrfase"/>
</dbReference>
<feature type="transmembrane region" description="Helical" evidence="5">
    <location>
        <begin position="190"/>
        <end position="208"/>
    </location>
</feature>
<keyword evidence="3 5" id="KW-1133">Transmembrane helix</keyword>
<dbReference type="EC" id="2.1.1.100" evidence="5"/>
<evidence type="ECO:0000256" key="1">
    <source>
        <dbReference type="ARBA" id="ARBA00004141"/>
    </source>
</evidence>
<evidence type="ECO:0000256" key="6">
    <source>
        <dbReference type="SAM" id="SignalP"/>
    </source>
</evidence>
<dbReference type="Pfam" id="PF04140">
    <property type="entry name" value="ICMT"/>
    <property type="match status" value="1"/>
</dbReference>
<dbReference type="GO" id="GO:0004671">
    <property type="term" value="F:protein C-terminal S-isoprenylcysteine carboxyl O-methyltransferase activity"/>
    <property type="evidence" value="ECO:0007669"/>
    <property type="project" value="UniProtKB-EC"/>
</dbReference>
<feature type="signal peptide" evidence="6">
    <location>
        <begin position="1"/>
        <end position="20"/>
    </location>
</feature>
<feature type="transmembrane region" description="Helical" evidence="5">
    <location>
        <begin position="155"/>
        <end position="178"/>
    </location>
</feature>
<dbReference type="AlphaFoldDB" id="A0A4R0RPN8"/>
<dbReference type="OrthoDB" id="422086at2759"/>
<feature type="chain" id="PRO_5020658906" description="Protein-S-isoprenylcysteine O-methyltransferase" evidence="6">
    <location>
        <begin position="21"/>
        <end position="241"/>
    </location>
</feature>